<proteinExistence type="predicted"/>
<organism evidence="2 3">
    <name type="scientific">Fusarium albosuccineum</name>
    <dbReference type="NCBI Taxonomy" id="1237068"/>
    <lineage>
        <taxon>Eukaryota</taxon>
        <taxon>Fungi</taxon>
        <taxon>Dikarya</taxon>
        <taxon>Ascomycota</taxon>
        <taxon>Pezizomycotina</taxon>
        <taxon>Sordariomycetes</taxon>
        <taxon>Hypocreomycetidae</taxon>
        <taxon>Hypocreales</taxon>
        <taxon>Nectriaceae</taxon>
        <taxon>Fusarium</taxon>
        <taxon>Fusarium decemcellulare species complex</taxon>
    </lineage>
</organism>
<gene>
    <name evidence="2" type="ORF">FALBO_14041</name>
</gene>
<feature type="domain" description="Heterokaryon incompatibility" evidence="1">
    <location>
        <begin position="8"/>
        <end position="136"/>
    </location>
</feature>
<dbReference type="Proteomes" id="UP000554235">
    <property type="component" value="Unassembled WGS sequence"/>
</dbReference>
<accession>A0A8H4P1L6</accession>
<evidence type="ECO:0000259" key="1">
    <source>
        <dbReference type="Pfam" id="PF06985"/>
    </source>
</evidence>
<keyword evidence="3" id="KW-1185">Reference proteome</keyword>
<protein>
    <submittedName>
        <fullName evidence="2">Heterokaryon incompatibility</fullName>
    </submittedName>
</protein>
<evidence type="ECO:0000313" key="2">
    <source>
        <dbReference type="EMBL" id="KAF4459209.1"/>
    </source>
</evidence>
<reference evidence="2 3" key="1">
    <citation type="submission" date="2020-01" db="EMBL/GenBank/DDBJ databases">
        <title>Identification and distribution of gene clusters putatively required for synthesis of sphingolipid metabolism inhibitors in phylogenetically diverse species of the filamentous fungus Fusarium.</title>
        <authorList>
            <person name="Kim H.-S."/>
            <person name="Busman M."/>
            <person name="Brown D.W."/>
            <person name="Divon H."/>
            <person name="Uhlig S."/>
            <person name="Proctor R.H."/>
        </authorList>
    </citation>
    <scope>NUCLEOTIDE SEQUENCE [LARGE SCALE GENOMIC DNA]</scope>
    <source>
        <strain evidence="2 3">NRRL 20459</strain>
    </source>
</reference>
<name>A0A8H4P1L6_9HYPO</name>
<dbReference type="PANTHER" id="PTHR33112">
    <property type="entry name" value="DOMAIN PROTEIN, PUTATIVE-RELATED"/>
    <property type="match status" value="1"/>
</dbReference>
<evidence type="ECO:0000313" key="3">
    <source>
        <dbReference type="Proteomes" id="UP000554235"/>
    </source>
</evidence>
<dbReference type="AlphaFoldDB" id="A0A8H4P1L6"/>
<dbReference type="PANTHER" id="PTHR33112:SF10">
    <property type="entry name" value="TOL"/>
    <property type="match status" value="1"/>
</dbReference>
<dbReference type="InterPro" id="IPR010730">
    <property type="entry name" value="HET"/>
</dbReference>
<dbReference type="Pfam" id="PF06985">
    <property type="entry name" value="HET"/>
    <property type="match status" value="1"/>
</dbReference>
<dbReference type="OrthoDB" id="5347061at2759"/>
<sequence>MIRLTQENLDDFKQQIPLVDLPATFRDAIQFCQDLGIRYIWIDSLCIIQDSESDWLQESSNMGKVYEYSFCNIAATSASNGGGGLYGPRDRHLITPYEVHIKWRGYESPYVFFLGHYWFKSVSRAPLNRRGWVFQERLLSPRTLHFSSQLFWECRTLNACETYPSGLPSEPSILGNDIDQDFPSSTKPWREDLHQDPVGHWDLLTKMFCRCYLTQPTDRLAAIAGIANQMRLLINDEYLAGLWRRQLPSGLLWNLENMVGQDLVVTRPSRYRCPSWSWASLDFEAANVNSLDLQGINRQLAEVIDVEIESDTNQPYNNVTGGYILMLGKLGRVRRSDLPVAEWRGDRGGHYTFELRLDVHDDSDSDQATLHCLPVLTHDRANRNPFKSLEVQCLLLQQVEQDSIAFTRMGTLQVLLDWEDETIEELRWITDFAQQDNPPVEDLDLLMIY</sequence>
<dbReference type="EMBL" id="JAADYS010002225">
    <property type="protein sequence ID" value="KAF4459209.1"/>
    <property type="molecule type" value="Genomic_DNA"/>
</dbReference>
<comment type="caution">
    <text evidence="2">The sequence shown here is derived from an EMBL/GenBank/DDBJ whole genome shotgun (WGS) entry which is preliminary data.</text>
</comment>